<evidence type="ECO:0000256" key="1">
    <source>
        <dbReference type="ARBA" id="ARBA00022574"/>
    </source>
</evidence>
<dbReference type="InterPro" id="IPR027728">
    <property type="entry name" value="Topless_fam"/>
</dbReference>
<dbReference type="InterPro" id="IPR019775">
    <property type="entry name" value="WD40_repeat_CS"/>
</dbReference>
<dbReference type="GO" id="GO:0006355">
    <property type="term" value="P:regulation of DNA-templated transcription"/>
    <property type="evidence" value="ECO:0007669"/>
    <property type="project" value="InterPro"/>
</dbReference>
<evidence type="ECO:0000256" key="2">
    <source>
        <dbReference type="ARBA" id="ARBA00022737"/>
    </source>
</evidence>
<evidence type="ECO:0000313" key="6">
    <source>
        <dbReference type="Proteomes" id="UP001157006"/>
    </source>
</evidence>
<dbReference type="InterPro" id="IPR054080">
    <property type="entry name" value="TPR1-like_2nd"/>
</dbReference>
<dbReference type="InterPro" id="IPR048419">
    <property type="entry name" value="Topless_Znf"/>
</dbReference>
<dbReference type="PROSITE" id="PS50082">
    <property type="entry name" value="WD_REPEATS_2"/>
    <property type="match status" value="3"/>
</dbReference>
<keyword evidence="2" id="KW-0677">Repeat</keyword>
<sequence length="1058" mass="117998">MAALNKEMMLLVIQYLGDENLKETMHKMEQESGLFFNLKYFEEKIVAGELDEAENYLGGFTKISESRNSMKMFFEIRKQKYFEALDRHDKATAVDILVKDLKIFSTSNADVYKEITHLITLNNFRENEQLSRYGDTKSTRTMLMTELKKLIDANPSLKDKLVFPTVHSSRLRQLVNQGLNWQHQLCRYPRPNPEIKTLLTDHVCLTPGQNEPCSPTSAFRPAAFGPNHLSYGVAPLHLVPTVPTANSVAAWLANANPSSSSQSPAAVAGFSLPGPSNGVSVFNNSRTRTNLTLVDHQSPDLDQRMRLFPNNNSLQAVQAAYTFTSPPMPKWHDELPRTVFCKLHQGSTVTSMEFHPSRHSILAVGSASGEISLWETKHREMMITKPFKIWKLSNCSVQFQAASFKEVMISVNRVSWSPDASFIGIAFAKHLVHLYTYQVPNGLQQQLEIDAHDGSVNDIAFTYPENQLCIVTCGDDKLIKVWDLDGHKIHCFEGHEAPVCSLLPRSKENIQFLFSTSADGKVRAWMYDDKSFHLEYDTPGKCSTTLIYSADGTRLFSCGTSKDGDNFLVEWNENDGSAKRTYSGLTNKAFGTVQFDASKNRFLAAGADNQIKFWDVDSTNVLTEINADGGLPNLPRLKFNKKGDLLAVSTADGGIKILANTDGFKSMRGVDASDPKCGVNVIIARSMEINRSFETVHSLQCQIVTMSERVVPSKKAIRLLYTNDGKCLLALGSRGSKKMWKWTPDELNPTGKATASVVPEHWSPINGIRLTDEFPTTCDSETPCLDISKNDNYAIASYGGEVALFNMVSFKVLCRFEGPPPSATFLAFNPQDNNIVAVGMENSDIHIFNVRSDERISILKGHFKHITGIAFSHQLNIMVSSGADAKVVTWFTRPWFKKKSVILQRPGGGQSRLGETKVQFHIDQTMLLVYHDSQIAIYDASKMELIIQWPPQDGLSGTITSAAYNCNGQIIYATFSDGNIGIFGAENLQLRYRIDSSAYLYQTTSTSQNIYPIVVTAHPEKPYQFAIGLNDGYVKVIEPIDSAGWLKQKVPTVKMDII</sequence>
<feature type="repeat" description="WD" evidence="3">
    <location>
        <begin position="859"/>
        <end position="890"/>
    </location>
</feature>
<gene>
    <name evidence="5" type="ORF">VFH_I427880</name>
</gene>
<dbReference type="Pfam" id="PF21889">
    <property type="entry name" value="TPR1-like_2nd"/>
    <property type="match status" value="1"/>
</dbReference>
<dbReference type="Gene3D" id="2.130.10.10">
    <property type="entry name" value="YVTN repeat-like/Quinoprotein amine dehydrogenase"/>
    <property type="match status" value="4"/>
</dbReference>
<dbReference type="AlphaFoldDB" id="A0AAV0YXF8"/>
<accession>A0AAV0YXF8</accession>
<feature type="domain" description="CTLH" evidence="4">
    <location>
        <begin position="35"/>
        <end position="92"/>
    </location>
</feature>
<reference evidence="5 6" key="1">
    <citation type="submission" date="2023-01" db="EMBL/GenBank/DDBJ databases">
        <authorList>
            <person name="Kreplak J."/>
        </authorList>
    </citation>
    <scope>NUCLEOTIDE SEQUENCE [LARGE SCALE GENOMIC DNA]</scope>
</reference>
<dbReference type="InterPro" id="IPR015943">
    <property type="entry name" value="WD40/YVTN_repeat-like_dom_sf"/>
</dbReference>
<dbReference type="SMART" id="SM00668">
    <property type="entry name" value="CTLH"/>
    <property type="match status" value="1"/>
</dbReference>
<feature type="repeat" description="WD" evidence="3">
    <location>
        <begin position="592"/>
        <end position="624"/>
    </location>
</feature>
<dbReference type="EMBL" id="OX451736">
    <property type="protein sequence ID" value="CAI8590152.1"/>
    <property type="molecule type" value="Genomic_DNA"/>
</dbReference>
<dbReference type="Pfam" id="PF21359">
    <property type="entry name" value="zf_topless"/>
    <property type="match status" value="1"/>
</dbReference>
<evidence type="ECO:0000256" key="3">
    <source>
        <dbReference type="PROSITE-ProRule" id="PRU00221"/>
    </source>
</evidence>
<keyword evidence="6" id="KW-1185">Reference proteome</keyword>
<dbReference type="PANTHER" id="PTHR44083:SF43">
    <property type="entry name" value="TRANSDUCIN FAMILY PROTEIN_WD-40 REPEAT PROTEIN"/>
    <property type="match status" value="1"/>
</dbReference>
<dbReference type="SUPFAM" id="SSF50978">
    <property type="entry name" value="WD40 repeat-like"/>
    <property type="match status" value="2"/>
</dbReference>
<dbReference type="PROSITE" id="PS50897">
    <property type="entry name" value="CTLH"/>
    <property type="match status" value="1"/>
</dbReference>
<proteinExistence type="predicted"/>
<protein>
    <recommendedName>
        <fullName evidence="4">CTLH domain-containing protein</fullName>
    </recommendedName>
</protein>
<dbReference type="Proteomes" id="UP001157006">
    <property type="component" value="Chromosome 1L"/>
</dbReference>
<dbReference type="PROSITE" id="PS00678">
    <property type="entry name" value="WD_REPEATS_1"/>
    <property type="match status" value="1"/>
</dbReference>
<evidence type="ECO:0000313" key="5">
    <source>
        <dbReference type="EMBL" id="CAI8590152.1"/>
    </source>
</evidence>
<evidence type="ECO:0000259" key="4">
    <source>
        <dbReference type="PROSITE" id="PS50897"/>
    </source>
</evidence>
<name>A0AAV0YXF8_VICFA</name>
<feature type="repeat" description="WD" evidence="3">
    <location>
        <begin position="449"/>
        <end position="485"/>
    </location>
</feature>
<dbReference type="PROSITE" id="PS50896">
    <property type="entry name" value="LISH"/>
    <property type="match status" value="1"/>
</dbReference>
<dbReference type="InterPro" id="IPR006595">
    <property type="entry name" value="CTLH_C"/>
</dbReference>
<dbReference type="SMART" id="SM00320">
    <property type="entry name" value="WD40"/>
    <property type="match status" value="9"/>
</dbReference>
<dbReference type="PANTHER" id="PTHR44083">
    <property type="entry name" value="TOPLESS-RELATED PROTEIN 1-RELATED"/>
    <property type="match status" value="1"/>
</dbReference>
<dbReference type="InterPro" id="IPR001680">
    <property type="entry name" value="WD40_rpt"/>
</dbReference>
<keyword evidence="1 3" id="KW-0853">WD repeat</keyword>
<dbReference type="PROSITE" id="PS50294">
    <property type="entry name" value="WD_REPEATS_REGION"/>
    <property type="match status" value="1"/>
</dbReference>
<organism evidence="5 6">
    <name type="scientific">Vicia faba</name>
    <name type="common">Broad bean</name>
    <name type="synonym">Faba vulgaris</name>
    <dbReference type="NCBI Taxonomy" id="3906"/>
    <lineage>
        <taxon>Eukaryota</taxon>
        <taxon>Viridiplantae</taxon>
        <taxon>Streptophyta</taxon>
        <taxon>Embryophyta</taxon>
        <taxon>Tracheophyta</taxon>
        <taxon>Spermatophyta</taxon>
        <taxon>Magnoliopsida</taxon>
        <taxon>eudicotyledons</taxon>
        <taxon>Gunneridae</taxon>
        <taxon>Pentapetalae</taxon>
        <taxon>rosids</taxon>
        <taxon>fabids</taxon>
        <taxon>Fabales</taxon>
        <taxon>Fabaceae</taxon>
        <taxon>Papilionoideae</taxon>
        <taxon>50 kb inversion clade</taxon>
        <taxon>NPAAA clade</taxon>
        <taxon>Hologalegina</taxon>
        <taxon>IRL clade</taxon>
        <taxon>Fabeae</taxon>
        <taxon>Vicia</taxon>
    </lineage>
</organism>
<dbReference type="InterPro" id="IPR036322">
    <property type="entry name" value="WD40_repeat_dom_sf"/>
</dbReference>
<dbReference type="Pfam" id="PF00400">
    <property type="entry name" value="WD40"/>
    <property type="match status" value="4"/>
</dbReference>
<dbReference type="InterPro" id="IPR006594">
    <property type="entry name" value="LisH"/>
</dbReference>